<dbReference type="Pfam" id="PF00211">
    <property type="entry name" value="Guanylate_cyc"/>
    <property type="match status" value="1"/>
</dbReference>
<dbReference type="SUPFAM" id="SSF48452">
    <property type="entry name" value="TPR-like"/>
    <property type="match status" value="1"/>
</dbReference>
<dbReference type="PANTHER" id="PTHR43336:SF3">
    <property type="entry name" value="GUANYLATE CYCLASE DOMAIN-CONTAINING PROTEIN"/>
    <property type="match status" value="1"/>
</dbReference>
<evidence type="ECO:0000256" key="1">
    <source>
        <dbReference type="ARBA" id="ARBA00004141"/>
    </source>
</evidence>
<feature type="compositionally biased region" description="Basic and acidic residues" evidence="6">
    <location>
        <begin position="111"/>
        <end position="158"/>
    </location>
</feature>
<keyword evidence="2 7" id="KW-0812">Transmembrane</keyword>
<evidence type="ECO:0000313" key="9">
    <source>
        <dbReference type="EMBL" id="CAI2378257.1"/>
    </source>
</evidence>
<dbReference type="Gene3D" id="1.20.120.350">
    <property type="entry name" value="Voltage-gated potassium channels. Chain C"/>
    <property type="match status" value="1"/>
</dbReference>
<dbReference type="InterPro" id="IPR001054">
    <property type="entry name" value="A/G_cyclase"/>
</dbReference>
<keyword evidence="4 7" id="KW-0472">Membrane</keyword>
<dbReference type="EMBL" id="CAMPGE010019963">
    <property type="protein sequence ID" value="CAI2378257.1"/>
    <property type="molecule type" value="Genomic_DNA"/>
</dbReference>
<feature type="compositionally biased region" description="Basic and acidic residues" evidence="6">
    <location>
        <begin position="70"/>
        <end position="86"/>
    </location>
</feature>
<dbReference type="PANTHER" id="PTHR43336">
    <property type="entry name" value="OXYGEN SENSOR HISTIDINE KINASE RESPONSE REGULATOR DEVS/DOSS"/>
    <property type="match status" value="1"/>
</dbReference>
<evidence type="ECO:0000256" key="7">
    <source>
        <dbReference type="SAM" id="Phobius"/>
    </source>
</evidence>
<protein>
    <recommendedName>
        <fullName evidence="8">Guanylate cyclase domain-containing protein</fullName>
    </recommendedName>
</protein>
<evidence type="ECO:0000256" key="5">
    <source>
        <dbReference type="SAM" id="Coils"/>
    </source>
</evidence>
<feature type="transmembrane region" description="Helical" evidence="7">
    <location>
        <begin position="548"/>
        <end position="569"/>
    </location>
</feature>
<organism evidence="9 10">
    <name type="scientific">Euplotes crassus</name>
    <dbReference type="NCBI Taxonomy" id="5936"/>
    <lineage>
        <taxon>Eukaryota</taxon>
        <taxon>Sar</taxon>
        <taxon>Alveolata</taxon>
        <taxon>Ciliophora</taxon>
        <taxon>Intramacronucleata</taxon>
        <taxon>Spirotrichea</taxon>
        <taxon>Hypotrichia</taxon>
        <taxon>Euplotida</taxon>
        <taxon>Euplotidae</taxon>
        <taxon>Moneuplotes</taxon>
    </lineage>
</organism>
<proteinExistence type="predicted"/>
<reference evidence="9" key="1">
    <citation type="submission" date="2023-07" db="EMBL/GenBank/DDBJ databases">
        <authorList>
            <consortium name="AG Swart"/>
            <person name="Singh M."/>
            <person name="Singh A."/>
            <person name="Seah K."/>
            <person name="Emmerich C."/>
        </authorList>
    </citation>
    <scope>NUCLEOTIDE SEQUENCE</scope>
    <source>
        <strain evidence="9">DP1</strain>
    </source>
</reference>
<dbReference type="CDD" id="cd07302">
    <property type="entry name" value="CHD"/>
    <property type="match status" value="1"/>
</dbReference>
<keyword evidence="10" id="KW-1185">Reference proteome</keyword>
<name>A0AAD1XTI0_EUPCR</name>
<dbReference type="Gene3D" id="3.30.70.1230">
    <property type="entry name" value="Nucleotide cyclase"/>
    <property type="match status" value="1"/>
</dbReference>
<feature type="compositionally biased region" description="Basic and acidic residues" evidence="6">
    <location>
        <begin position="32"/>
        <end position="41"/>
    </location>
</feature>
<evidence type="ECO:0000256" key="3">
    <source>
        <dbReference type="ARBA" id="ARBA00022989"/>
    </source>
</evidence>
<dbReference type="GO" id="GO:0035556">
    <property type="term" value="P:intracellular signal transduction"/>
    <property type="evidence" value="ECO:0007669"/>
    <property type="project" value="InterPro"/>
</dbReference>
<gene>
    <name evidence="9" type="ORF">ECRASSUSDP1_LOCUS19652</name>
</gene>
<dbReference type="InterPro" id="IPR027359">
    <property type="entry name" value="Volt_channel_dom_sf"/>
</dbReference>
<comment type="caution">
    <text evidence="9">The sequence shown here is derived from an EMBL/GenBank/DDBJ whole genome shotgun (WGS) entry which is preliminary data.</text>
</comment>
<feature type="transmembrane region" description="Helical" evidence="7">
    <location>
        <begin position="230"/>
        <end position="249"/>
    </location>
</feature>
<evidence type="ECO:0000259" key="8">
    <source>
        <dbReference type="PROSITE" id="PS50125"/>
    </source>
</evidence>
<feature type="compositionally biased region" description="Acidic residues" evidence="6">
    <location>
        <begin position="15"/>
        <end position="26"/>
    </location>
</feature>
<keyword evidence="5" id="KW-0175">Coiled coil</keyword>
<feature type="compositionally biased region" description="Basic and acidic residues" evidence="6">
    <location>
        <begin position="199"/>
        <end position="214"/>
    </location>
</feature>
<comment type="subcellular location">
    <subcellularLocation>
        <location evidence="1">Membrane</location>
        <topology evidence="1">Multi-pass membrane protein</topology>
    </subcellularLocation>
</comment>
<feature type="compositionally biased region" description="Basic and acidic residues" evidence="6">
    <location>
        <begin position="1"/>
        <end position="14"/>
    </location>
</feature>
<dbReference type="PROSITE" id="PS50125">
    <property type="entry name" value="GUANYLATE_CYCLASE_2"/>
    <property type="match status" value="1"/>
</dbReference>
<dbReference type="InterPro" id="IPR011990">
    <property type="entry name" value="TPR-like_helical_dom_sf"/>
</dbReference>
<dbReference type="SUPFAM" id="SSF81324">
    <property type="entry name" value="Voltage-gated potassium channels"/>
    <property type="match status" value="1"/>
</dbReference>
<keyword evidence="3 7" id="KW-1133">Transmembrane helix</keyword>
<sequence>MEKEEENKQPKQERDDEYDMKEDQEAVFEPANDSKDHDKSHNSGKSKRNGYMKDADGSPRLSNEPPKLIIDGRQDDKPKTDRKDNPQHGTSGMPFDAGSIDSPKSSAKLQKKPDDANASHEKNNTEKSLNSKHDSKDDLGWNEDSKNNEDEKNDEERSLLYPDNNANIYKEDNKGPPNDDEVDFRRPSTQPELPKNLGKKTEEDTKSEADDGEKELTECQKKSIAFLDSWQWGVFMTVVTVYTLFFDDIRIILIPKAADDAFYTITVLCFLLFLFEIILSSVTKPGYWLSFFFWLDILATFSMVFDIGWIMDQFNNASQADSAGSLAQSSRAARVTRIVRLVRLIRLVRIVKLYKQAKIAQEKREEAKLKKLREERGKFEEEEESTQNLTKRQKLQRQKTIARGAEDIDIDEFQLESKISKTLSEKNQKILIILILSTLFGTPMFQRNTYVQPIPAPEFGLDHLMLIYKSYDALNTSSQEVYNTSYSEYVLQMKDYEYPLIELEVPVFGQTKYNDAKGDLRSDEFTVITSSNDSKATYSVKTFNQYEAMINIARTIMVCILLVVSSYIINRDATRLVLDPIERMVERVRIVAKNPMALCSEEEIENEGALALVKSQQKKKKKTEEDHKNETAFLEASLFTIGRLLGLCFGEAGARIIGNNIASSEIGSDFNPVIPGSKEMAIFGFCDIRGFADATEALEEDVMKFVNQIAEIVHSECDLHQGSSNKNLGEAFLMVWKFPRDDIDSFDEELSIRPDNKYCNNLADLAVLGFLKANAGVNKFKHLLEYNKNEKMLERIPNYKINMGFGLHVGWGIEGAIGSPYKIDASYLSPNVNIAARLEAATRQYGVSILISGELQDLLTEPMKEITRLIDIVTVKGSAVPMKFYTINLKLCCLDPVQHPLEGMSATQKKEKRTEARKNLFTQITNNIISTEDLLNEYEDINKMMNDHNSNDEEFKRLYQQAFEQYIQGNWRDALKIFEACREINPEDGPVRTLIHYIESYNNQAPDDWEGFRKLTRKT</sequence>
<evidence type="ECO:0000256" key="2">
    <source>
        <dbReference type="ARBA" id="ARBA00022692"/>
    </source>
</evidence>
<dbReference type="InterPro" id="IPR029787">
    <property type="entry name" value="Nucleotide_cyclase"/>
</dbReference>
<dbReference type="AlphaFoldDB" id="A0AAD1XTI0"/>
<dbReference type="GO" id="GO:0009190">
    <property type="term" value="P:cyclic nucleotide biosynthetic process"/>
    <property type="evidence" value="ECO:0007669"/>
    <property type="project" value="InterPro"/>
</dbReference>
<feature type="transmembrane region" description="Helical" evidence="7">
    <location>
        <begin position="261"/>
        <end position="282"/>
    </location>
</feature>
<accession>A0AAD1XTI0</accession>
<evidence type="ECO:0000256" key="6">
    <source>
        <dbReference type="SAM" id="MobiDB-lite"/>
    </source>
</evidence>
<feature type="transmembrane region" description="Helical" evidence="7">
    <location>
        <begin position="288"/>
        <end position="309"/>
    </location>
</feature>
<feature type="region of interest" description="Disordered" evidence="6">
    <location>
        <begin position="1"/>
        <end position="214"/>
    </location>
</feature>
<evidence type="ECO:0000256" key="4">
    <source>
        <dbReference type="ARBA" id="ARBA00023136"/>
    </source>
</evidence>
<feature type="domain" description="Guanylate cyclase" evidence="8">
    <location>
        <begin position="682"/>
        <end position="839"/>
    </location>
</feature>
<dbReference type="SUPFAM" id="SSF55073">
    <property type="entry name" value="Nucleotide cyclase"/>
    <property type="match status" value="1"/>
</dbReference>
<dbReference type="Proteomes" id="UP001295684">
    <property type="component" value="Unassembled WGS sequence"/>
</dbReference>
<feature type="coiled-coil region" evidence="5">
    <location>
        <begin position="350"/>
        <end position="392"/>
    </location>
</feature>
<evidence type="ECO:0000313" key="10">
    <source>
        <dbReference type="Proteomes" id="UP001295684"/>
    </source>
</evidence>
<dbReference type="GO" id="GO:0016020">
    <property type="term" value="C:membrane"/>
    <property type="evidence" value="ECO:0007669"/>
    <property type="project" value="UniProtKB-SubCell"/>
</dbReference>